<feature type="region of interest" description="Disordered" evidence="1">
    <location>
        <begin position="106"/>
        <end position="130"/>
    </location>
</feature>
<dbReference type="EMBL" id="CP032343">
    <property type="protein sequence ID" value="QCO13433.1"/>
    <property type="molecule type" value="Genomic_DNA"/>
</dbReference>
<evidence type="ECO:0000313" key="3">
    <source>
        <dbReference type="EMBL" id="QCO13433.1"/>
    </source>
</evidence>
<feature type="compositionally biased region" description="Low complexity" evidence="1">
    <location>
        <begin position="40"/>
        <end position="49"/>
    </location>
</feature>
<evidence type="ECO:0000313" key="4">
    <source>
        <dbReference type="Proteomes" id="UP000298774"/>
    </source>
</evidence>
<geneLocation type="plasmid" evidence="3 4">
    <name>p4</name>
</geneLocation>
<dbReference type="Proteomes" id="UP000298774">
    <property type="component" value="Plasmid p4"/>
</dbReference>
<accession>A0A0P0F2I6</accession>
<dbReference type="Proteomes" id="UP001277471">
    <property type="component" value="Unassembled WGS sequence"/>
</dbReference>
<dbReference type="SUPFAM" id="SSF160214">
    <property type="entry name" value="FlaG-like"/>
    <property type="match status" value="1"/>
</dbReference>
<dbReference type="EMBL" id="JAWXYC010000002">
    <property type="protein sequence ID" value="MDX5950611.1"/>
    <property type="molecule type" value="Genomic_DNA"/>
</dbReference>
<evidence type="ECO:0000256" key="1">
    <source>
        <dbReference type="SAM" id="MobiDB-lite"/>
    </source>
</evidence>
<dbReference type="GeneID" id="56448837"/>
<feature type="region of interest" description="Disordered" evidence="1">
    <location>
        <begin position="38"/>
        <end position="87"/>
    </location>
</feature>
<sequence length="130" mass="13716">MPAPIQGLTGGVSGVNGERGTASADLIAEARQRQADRLRAAQAEAAKATEVVEETRASAESDNRRQPDPILPDPIPPYRVNLDPGTGRLSTEVLDTHTGEVILRIPPSYADPAEDAAEESGRPKAPEVKA</sequence>
<name>A0A0P0F2I6_AZOBR</name>
<feature type="compositionally biased region" description="Basic and acidic residues" evidence="1">
    <location>
        <begin position="119"/>
        <end position="130"/>
    </location>
</feature>
<dbReference type="AlphaFoldDB" id="A0A0P0F2I6"/>
<dbReference type="KEGG" id="abf:AMK58_26200"/>
<feature type="compositionally biased region" description="Basic and acidic residues" evidence="1">
    <location>
        <begin position="53"/>
        <end position="67"/>
    </location>
</feature>
<reference evidence="3 4" key="1">
    <citation type="submission" date="2018-09" db="EMBL/GenBank/DDBJ databases">
        <title>Whole genome based analysis of evolution and adaptive divergence in Indian and Brazilian strains of Azospirillum brasilense.</title>
        <authorList>
            <person name="Singh C."/>
            <person name="Tripathi A.K."/>
        </authorList>
    </citation>
    <scope>NUCLEOTIDE SEQUENCE [LARGE SCALE GENOMIC DNA]</scope>
    <source>
        <strain evidence="3 4">MTCC4038</strain>
        <plasmid evidence="3 4">p4</plasmid>
    </source>
</reference>
<evidence type="ECO:0000313" key="2">
    <source>
        <dbReference type="EMBL" id="MDX5950611.1"/>
    </source>
</evidence>
<reference evidence="2 5" key="2">
    <citation type="submission" date="2023-11" db="EMBL/GenBank/DDBJ databases">
        <title>MicrobeMod: A computational toolkit for identifying prokaryotic methylation and restriction-modification with nanopore sequencing.</title>
        <authorList>
            <person name="Crits-Christoph A."/>
            <person name="Kang S.C."/>
            <person name="Lee H."/>
            <person name="Ostrov N."/>
        </authorList>
    </citation>
    <scope>NUCLEOTIDE SEQUENCE [LARGE SCALE GENOMIC DNA]</scope>
    <source>
        <strain evidence="2 5">ATCC 29145</strain>
    </source>
</reference>
<organism evidence="3 4">
    <name type="scientific">Azospirillum brasilense</name>
    <dbReference type="NCBI Taxonomy" id="192"/>
    <lineage>
        <taxon>Bacteria</taxon>
        <taxon>Pseudomonadati</taxon>
        <taxon>Pseudomonadota</taxon>
        <taxon>Alphaproteobacteria</taxon>
        <taxon>Rhodospirillales</taxon>
        <taxon>Azospirillaceae</taxon>
        <taxon>Azospirillum</taxon>
    </lineage>
</organism>
<evidence type="ECO:0000313" key="5">
    <source>
        <dbReference type="Proteomes" id="UP001277471"/>
    </source>
</evidence>
<protein>
    <submittedName>
        <fullName evidence="3">Uncharacterized protein</fullName>
    </submittedName>
</protein>
<proteinExistence type="predicted"/>
<keyword evidence="5" id="KW-1185">Reference proteome</keyword>
<gene>
    <name evidence="3" type="ORF">D3868_31020</name>
    <name evidence="2" type="ORF">SIM66_05315</name>
</gene>
<dbReference type="InterPro" id="IPR035924">
    <property type="entry name" value="FlaG-like_sf"/>
</dbReference>
<dbReference type="RefSeq" id="WP_035682213.1">
    <property type="nucleotide sequence ID" value="NZ_CP012917.1"/>
</dbReference>
<keyword evidence="3" id="KW-0614">Plasmid</keyword>